<reference evidence="1 2" key="1">
    <citation type="submission" date="2024-05" db="EMBL/GenBank/DDBJ databases">
        <title>Three bacterial strains, DH-69, EH-24, and ECK-19 isolated from coastal sediments.</title>
        <authorList>
            <person name="Ye Y.-Q."/>
            <person name="Du Z.-J."/>
        </authorList>
    </citation>
    <scope>NUCLEOTIDE SEQUENCE [LARGE SCALE GENOMIC DNA]</scope>
    <source>
        <strain evidence="1 2">ECK-19</strain>
    </source>
</reference>
<proteinExistence type="predicted"/>
<sequence length="145" mass="16067">MKALNLVKLCVGAEAIDDLIARIEHRVRVNEAAGIGRVHDHVTRMHPRRESELLAGGSIYWVIKGVILARQPIVGFNKQTGTDDIRRTAIMLDPGYVLTEAQPRRAFQGWRYLTAEDAPADLKKGKGRKGPPPELGRKLAELGLL</sequence>
<dbReference type="PIRSF" id="PIRSF032025">
    <property type="entry name" value="UCP032025"/>
    <property type="match status" value="1"/>
</dbReference>
<gene>
    <name evidence="1" type="ORF">ABFZ84_00395</name>
</gene>
<dbReference type="Proteomes" id="UP001560685">
    <property type="component" value="Unassembled WGS sequence"/>
</dbReference>
<dbReference type="EMBL" id="JBEHZE010000001">
    <property type="protein sequence ID" value="MEX6631996.1"/>
    <property type="molecule type" value="Genomic_DNA"/>
</dbReference>
<protein>
    <submittedName>
        <fullName evidence="1">DUF1489 domain-containing protein</fullName>
    </submittedName>
</protein>
<evidence type="ECO:0000313" key="2">
    <source>
        <dbReference type="Proteomes" id="UP001560685"/>
    </source>
</evidence>
<dbReference type="InterPro" id="IPR008320">
    <property type="entry name" value="UCP032025"/>
</dbReference>
<dbReference type="RefSeq" id="WP_369311641.1">
    <property type="nucleotide sequence ID" value="NZ_JBEHZE010000001.1"/>
</dbReference>
<evidence type="ECO:0000313" key="1">
    <source>
        <dbReference type="EMBL" id="MEX6631996.1"/>
    </source>
</evidence>
<comment type="caution">
    <text evidence="1">The sequence shown here is derived from an EMBL/GenBank/DDBJ whole genome shotgun (WGS) entry which is preliminary data.</text>
</comment>
<accession>A0ABV3Z3C0</accession>
<keyword evidence="2" id="KW-1185">Reference proteome</keyword>
<dbReference type="Pfam" id="PF07370">
    <property type="entry name" value="DUF1489"/>
    <property type="match status" value="1"/>
</dbReference>
<name>A0ABV3Z3C0_9PROT</name>
<organism evidence="1 2">
    <name type="scientific">Hyphococcus lacteus</name>
    <dbReference type="NCBI Taxonomy" id="3143536"/>
    <lineage>
        <taxon>Bacteria</taxon>
        <taxon>Pseudomonadati</taxon>
        <taxon>Pseudomonadota</taxon>
        <taxon>Alphaproteobacteria</taxon>
        <taxon>Parvularculales</taxon>
        <taxon>Parvularculaceae</taxon>
        <taxon>Hyphococcus</taxon>
    </lineage>
</organism>